<organism evidence="1 2">
    <name type="scientific">Lithocarpus litseifolius</name>
    <dbReference type="NCBI Taxonomy" id="425828"/>
    <lineage>
        <taxon>Eukaryota</taxon>
        <taxon>Viridiplantae</taxon>
        <taxon>Streptophyta</taxon>
        <taxon>Embryophyta</taxon>
        <taxon>Tracheophyta</taxon>
        <taxon>Spermatophyta</taxon>
        <taxon>Magnoliopsida</taxon>
        <taxon>eudicotyledons</taxon>
        <taxon>Gunneridae</taxon>
        <taxon>Pentapetalae</taxon>
        <taxon>rosids</taxon>
        <taxon>fabids</taxon>
        <taxon>Fagales</taxon>
        <taxon>Fagaceae</taxon>
        <taxon>Lithocarpus</taxon>
    </lineage>
</organism>
<gene>
    <name evidence="1" type="ORF">SO802_020999</name>
</gene>
<keyword evidence="2" id="KW-1185">Reference proteome</keyword>
<name>A0AAW2CF57_9ROSI</name>
<sequence length="75" mass="8418">MRLSSFFNLGKRIRTNLLENLNPLRMSDTENDSSDEYVDECGHFMAFAATTDKVIVESATGNEDSSDDEVPKKLT</sequence>
<evidence type="ECO:0000313" key="1">
    <source>
        <dbReference type="EMBL" id="KAK9996313.1"/>
    </source>
</evidence>
<comment type="caution">
    <text evidence="1">The sequence shown here is derived from an EMBL/GenBank/DDBJ whole genome shotgun (WGS) entry which is preliminary data.</text>
</comment>
<reference evidence="1 2" key="1">
    <citation type="submission" date="2024-01" db="EMBL/GenBank/DDBJ databases">
        <title>A telomere-to-telomere, gap-free genome of sweet tea (Lithocarpus litseifolius).</title>
        <authorList>
            <person name="Zhou J."/>
        </authorList>
    </citation>
    <scope>NUCLEOTIDE SEQUENCE [LARGE SCALE GENOMIC DNA]</scope>
    <source>
        <strain evidence="1">Zhou-2022a</strain>
        <tissue evidence="1">Leaf</tissue>
    </source>
</reference>
<protein>
    <submittedName>
        <fullName evidence="1">Uncharacterized protein</fullName>
    </submittedName>
</protein>
<dbReference type="AlphaFoldDB" id="A0AAW2CF57"/>
<accession>A0AAW2CF57</accession>
<dbReference type="Proteomes" id="UP001459277">
    <property type="component" value="Unassembled WGS sequence"/>
</dbReference>
<dbReference type="EMBL" id="JAZDWU010000007">
    <property type="protein sequence ID" value="KAK9996313.1"/>
    <property type="molecule type" value="Genomic_DNA"/>
</dbReference>
<proteinExistence type="predicted"/>
<evidence type="ECO:0000313" key="2">
    <source>
        <dbReference type="Proteomes" id="UP001459277"/>
    </source>
</evidence>